<evidence type="ECO:0000259" key="1">
    <source>
        <dbReference type="Pfam" id="PF19077"/>
    </source>
</evidence>
<feature type="non-terminal residue" evidence="2">
    <location>
        <position position="639"/>
    </location>
</feature>
<comment type="caution">
    <text evidence="2">The sequence shown here is derived from an EMBL/GenBank/DDBJ whole genome shotgun (WGS) entry which is preliminary data.</text>
</comment>
<evidence type="ECO:0000313" key="2">
    <source>
        <dbReference type="EMBL" id="PXX43565.1"/>
    </source>
</evidence>
<sequence length="639" mass="62558">MNAPAIQGQVVAIHGIVKVIDAQGHERILKAGDIIQPGEHVVLLDGATLTVSRAGGDSITVDGPRDLALTDETLTPQSTDKSEAAVAKLAPEAQQVLAALENGQDPLAQLDSAAAGLNAGGATDEGSHSFVRLVRISETLNSLSLDNNATAEVVVPTVQGETFSTTPAQALTATTPISVSIENISATNNATPTIHGTGIPGLTVVVSNAAGTVIGSAVVGSDGNWQLTPSSKLPDGTDTLIATSTNAAGSSASATGTAIIDTTPPATPTVTIAEHNDPNGVIGAGDLVNGKVEATVKLDAADLAKNGSATIVVNDGGHTTTLVVHSDGSVTGADGTVSGSYNNGTVTISMTPPAQDAAVTITATQTDAVGNTSGQGKDSGTLDTTAPSAPTVVIATDANHDGYINKAEQGSATTDTVNIGLPADAKAGDTLNVTINGVAQAGHVLTAAEITAGQVVLTPAAPGDGATLTVTASITDPAGNTSATGTNSAKLDLSATITISSDGSGSDHVYNSSESGAAVVSGSTTGVEAGQTVTVTFTDSANHVVTTTATVAANGSWTVPASSLSGLVDGPVTVKATVSDVAGNTASASNTDSKDTVATIAISSDGSGSDHVYNKTESGAVVVSGSTTGVEAGQTVTVT</sequence>
<dbReference type="EMBL" id="QJKC01000014">
    <property type="protein sequence ID" value="PXX43565.1"/>
    <property type="molecule type" value="Genomic_DNA"/>
</dbReference>
<proteinExistence type="predicted"/>
<protein>
    <recommendedName>
        <fullName evidence="1">Bacterial Ig-like domain-containing protein</fullName>
    </recommendedName>
</protein>
<name>A0A318JIF6_9NEIS</name>
<feature type="domain" description="Bacterial Ig-like" evidence="1">
    <location>
        <begin position="186"/>
        <end position="262"/>
    </location>
</feature>
<organism evidence="2 3">
    <name type="scientific">Aquitalea magnusonii</name>
    <dbReference type="NCBI Taxonomy" id="332411"/>
    <lineage>
        <taxon>Bacteria</taxon>
        <taxon>Pseudomonadati</taxon>
        <taxon>Pseudomonadota</taxon>
        <taxon>Betaproteobacteria</taxon>
        <taxon>Neisseriales</taxon>
        <taxon>Chromobacteriaceae</taxon>
        <taxon>Aquitalea</taxon>
    </lineage>
</organism>
<evidence type="ECO:0000313" key="3">
    <source>
        <dbReference type="Proteomes" id="UP000248395"/>
    </source>
</evidence>
<dbReference type="Pfam" id="PF19077">
    <property type="entry name" value="Big_13"/>
    <property type="match status" value="1"/>
</dbReference>
<dbReference type="InterPro" id="IPR044016">
    <property type="entry name" value="Big_13"/>
</dbReference>
<dbReference type="AlphaFoldDB" id="A0A318JIF6"/>
<dbReference type="InterPro" id="IPR047777">
    <property type="entry name" value="LapA-like_RM"/>
</dbReference>
<dbReference type="Gene3D" id="2.60.40.10">
    <property type="entry name" value="Immunoglobulins"/>
    <property type="match status" value="3"/>
</dbReference>
<accession>A0A318JIF6</accession>
<gene>
    <name evidence="2" type="ORF">DFR38_1141</name>
</gene>
<dbReference type="NCBIfam" id="NF033682">
    <property type="entry name" value="retention_LapA"/>
    <property type="match status" value="1"/>
</dbReference>
<keyword evidence="3" id="KW-1185">Reference proteome</keyword>
<dbReference type="Proteomes" id="UP000248395">
    <property type="component" value="Unassembled WGS sequence"/>
</dbReference>
<reference evidence="2 3" key="1">
    <citation type="submission" date="2018-05" db="EMBL/GenBank/DDBJ databases">
        <title>Genomic Encyclopedia of Type Strains, Phase IV (KMG-IV): sequencing the most valuable type-strain genomes for metagenomic binning, comparative biology and taxonomic classification.</title>
        <authorList>
            <person name="Goeker M."/>
        </authorList>
    </citation>
    <scope>NUCLEOTIDE SEQUENCE [LARGE SCALE GENOMIC DNA]</scope>
    <source>
        <strain evidence="2 3">DSM 25134</strain>
    </source>
</reference>
<dbReference type="RefSeq" id="WP_146215986.1">
    <property type="nucleotide sequence ID" value="NZ_QJKC01000014.1"/>
</dbReference>
<dbReference type="NCBIfam" id="NF033510">
    <property type="entry name" value="Ca_tandemer"/>
    <property type="match status" value="2"/>
</dbReference>
<dbReference type="InterPro" id="IPR013783">
    <property type="entry name" value="Ig-like_fold"/>
</dbReference>
<dbReference type="OrthoDB" id="8584954at2"/>